<comment type="caution">
    <text evidence="2">The sequence shown here is derived from an EMBL/GenBank/DDBJ whole genome shotgun (WGS) entry which is preliminary data.</text>
</comment>
<feature type="transmembrane region" description="Helical" evidence="1">
    <location>
        <begin position="375"/>
        <end position="399"/>
    </location>
</feature>
<proteinExistence type="predicted"/>
<dbReference type="AlphaFoldDB" id="A0A2R6B0J3"/>
<gene>
    <name evidence="2" type="ORF">B9Q08_01815</name>
</gene>
<dbReference type="Proteomes" id="UP000240490">
    <property type="component" value="Unassembled WGS sequence"/>
</dbReference>
<feature type="transmembrane region" description="Helical" evidence="1">
    <location>
        <begin position="411"/>
        <end position="432"/>
    </location>
</feature>
<keyword evidence="1" id="KW-1133">Transmembrane helix</keyword>
<name>A0A2R6B0J3_9ARCH</name>
<feature type="transmembrane region" description="Helical" evidence="1">
    <location>
        <begin position="153"/>
        <end position="173"/>
    </location>
</feature>
<feature type="transmembrane region" description="Helical" evidence="1">
    <location>
        <begin position="128"/>
        <end position="147"/>
    </location>
</feature>
<dbReference type="EMBL" id="NEXJ01000030">
    <property type="protein sequence ID" value="PSN92126.1"/>
    <property type="molecule type" value="Genomic_DNA"/>
</dbReference>
<accession>A0A2R6B0J3</accession>
<reference evidence="2 3" key="1">
    <citation type="submission" date="2017-04" db="EMBL/GenBank/DDBJ databases">
        <title>Novel microbial lineages endemic to geothermal iron-oxide mats fill important gaps in the evolutionary history of Archaea.</title>
        <authorList>
            <person name="Jay Z.J."/>
            <person name="Beam J.P."/>
            <person name="Dlakic M."/>
            <person name="Rusch D.B."/>
            <person name="Kozubal M.A."/>
            <person name="Inskeep W.P."/>
        </authorList>
    </citation>
    <scope>NUCLEOTIDE SEQUENCE [LARGE SCALE GENOMIC DNA]</scope>
    <source>
        <strain evidence="2">ECH_B_SAG-M15</strain>
    </source>
</reference>
<evidence type="ECO:0000313" key="3">
    <source>
        <dbReference type="Proteomes" id="UP000240490"/>
    </source>
</evidence>
<keyword evidence="1" id="KW-0472">Membrane</keyword>
<evidence type="ECO:0000313" key="2">
    <source>
        <dbReference type="EMBL" id="PSN92126.1"/>
    </source>
</evidence>
<feature type="transmembrane region" description="Helical" evidence="1">
    <location>
        <begin position="335"/>
        <end position="355"/>
    </location>
</feature>
<feature type="non-terminal residue" evidence="2">
    <location>
        <position position="445"/>
    </location>
</feature>
<sequence length="445" mass="48885">MSGRLSEGKLLLLVFGLTSLPSLGWYRFKPIVFWDGGLPFTSLTRTTPSELYSIVRYGLEGVNPHLYPPQPTIQSSLVYTLELNALHMVFPMWASQFISTYILLLVGQLGVYKCASWLSAKIGVRPPLWAAVLASAFYVYSPMYQFVLGDGSITYVNVWCTYPAMLYLLLALTDKWGRWADYFKLLLALLALGALASVDYSYFEYVGENLTLIVGMVVLVSSYAGVRRLGATLLGFGTLQASYAYFLWRDVIIAPSVAGQGAPPLVSAYHSYFNYASSFNSYLNQLANYYWPVGQPGYPMLPNVPPITVSPLYGLLVLVCCTLPILLASSKMKLIPIYILLVSFVGLAAGSNPPFSAAANTLYTHFWVYRALTEPFLAVGFGVTFTLSVLLVFGLTHLSKRVELRGRAQPAAALLLVGVLVSSIFLMLPYAVGAPSPILPLFSSY</sequence>
<organism evidence="2 3">
    <name type="scientific">Candidatus Marsarchaeota G2 archaeon ECH_B_SAG-M15</name>
    <dbReference type="NCBI Taxonomy" id="1978162"/>
    <lineage>
        <taxon>Archaea</taxon>
        <taxon>Candidatus Marsarchaeota</taxon>
        <taxon>Candidatus Marsarchaeota group 2</taxon>
    </lineage>
</organism>
<keyword evidence="1" id="KW-0812">Transmembrane</keyword>
<feature type="transmembrane region" description="Helical" evidence="1">
    <location>
        <begin position="185"/>
        <end position="203"/>
    </location>
</feature>
<feature type="transmembrane region" description="Helical" evidence="1">
    <location>
        <begin position="307"/>
        <end position="328"/>
    </location>
</feature>
<protein>
    <submittedName>
        <fullName evidence="2">Uncharacterized protein</fullName>
    </submittedName>
</protein>
<evidence type="ECO:0000256" key="1">
    <source>
        <dbReference type="SAM" id="Phobius"/>
    </source>
</evidence>
<feature type="transmembrane region" description="Helical" evidence="1">
    <location>
        <begin position="209"/>
        <end position="226"/>
    </location>
</feature>